<gene>
    <name evidence="1" type="ORF">SAMN05660293_04754</name>
</gene>
<name>A0A1T5H2H1_9BACT</name>
<accession>A0A1T5H2H1</accession>
<dbReference type="GO" id="GO:0016788">
    <property type="term" value="F:hydrolase activity, acting on ester bonds"/>
    <property type="evidence" value="ECO:0007669"/>
    <property type="project" value="UniProtKB-ARBA"/>
</dbReference>
<evidence type="ECO:0008006" key="3">
    <source>
        <dbReference type="Google" id="ProtNLM"/>
    </source>
</evidence>
<keyword evidence="2" id="KW-1185">Reference proteome</keyword>
<dbReference type="AlphaFoldDB" id="A0A1T5H2H1"/>
<dbReference type="Proteomes" id="UP000190897">
    <property type="component" value="Unassembled WGS sequence"/>
</dbReference>
<evidence type="ECO:0000313" key="2">
    <source>
        <dbReference type="Proteomes" id="UP000190897"/>
    </source>
</evidence>
<dbReference type="STRING" id="651661.SAMN05660293_04754"/>
<reference evidence="2" key="1">
    <citation type="submission" date="2017-02" db="EMBL/GenBank/DDBJ databases">
        <authorList>
            <person name="Varghese N."/>
            <person name="Submissions S."/>
        </authorList>
    </citation>
    <scope>NUCLEOTIDE SEQUENCE [LARGE SCALE GENOMIC DNA]</scope>
    <source>
        <strain evidence="2">DSM 22270</strain>
    </source>
</reference>
<protein>
    <recommendedName>
        <fullName evidence="3">Lysophospholipase L1</fullName>
    </recommendedName>
</protein>
<proteinExistence type="predicted"/>
<dbReference type="SUPFAM" id="SSF52266">
    <property type="entry name" value="SGNH hydrolase"/>
    <property type="match status" value="1"/>
</dbReference>
<dbReference type="InterPro" id="IPR036514">
    <property type="entry name" value="SGNH_hydro_sf"/>
</dbReference>
<organism evidence="1 2">
    <name type="scientific">Dyadobacter psychrophilus</name>
    <dbReference type="NCBI Taxonomy" id="651661"/>
    <lineage>
        <taxon>Bacteria</taxon>
        <taxon>Pseudomonadati</taxon>
        <taxon>Bacteroidota</taxon>
        <taxon>Cytophagia</taxon>
        <taxon>Cytophagales</taxon>
        <taxon>Spirosomataceae</taxon>
        <taxon>Dyadobacter</taxon>
    </lineage>
</organism>
<sequence>MIIVGVRYKHHPISLLKMIEDQKNKSHIKNPDNSFSRRRFFFHSGAAIFTTTLLSSCEGIIEDIFPKSDKAEEKEEEEQVPDRDKTLAFFGDSLTIGAGGTAPYGSIVAAALAGRPVLSDGIVGQVASRIAVRQGGTPLTISIDGNKLNGIKPVKITKLSNSFLSTPTNYDEYSRTGTVGGVRCTIRRTANAELGENYTITPAAVSVLDVPEDSEFLLEDASRLKTATQILWYGRNNIGKSDAEDQIIAALDSSIAYITAPARYLVLGVLLGQSDRKDTDNYKQVTAINEKLAAKYGKSFVEMTPPTDAELAEISYSPSDDDRTDLENLNFPRGLRADVGTDEIHLNDKGYQIIANRVIARIKELKF</sequence>
<dbReference type="EMBL" id="FUZA01000008">
    <property type="protein sequence ID" value="SKC14897.1"/>
    <property type="molecule type" value="Genomic_DNA"/>
</dbReference>
<evidence type="ECO:0000313" key="1">
    <source>
        <dbReference type="EMBL" id="SKC14897.1"/>
    </source>
</evidence>
<dbReference type="Gene3D" id="3.40.50.1110">
    <property type="entry name" value="SGNH hydrolase"/>
    <property type="match status" value="1"/>
</dbReference>